<organism evidence="1 2">
    <name type="scientific">Panagrolaimus sp. ES5</name>
    <dbReference type="NCBI Taxonomy" id="591445"/>
    <lineage>
        <taxon>Eukaryota</taxon>
        <taxon>Metazoa</taxon>
        <taxon>Ecdysozoa</taxon>
        <taxon>Nematoda</taxon>
        <taxon>Chromadorea</taxon>
        <taxon>Rhabditida</taxon>
        <taxon>Tylenchina</taxon>
        <taxon>Panagrolaimomorpha</taxon>
        <taxon>Panagrolaimoidea</taxon>
        <taxon>Panagrolaimidae</taxon>
        <taxon>Panagrolaimus</taxon>
    </lineage>
</organism>
<dbReference type="Proteomes" id="UP000887579">
    <property type="component" value="Unplaced"/>
</dbReference>
<protein>
    <submittedName>
        <fullName evidence="2">Uncharacterized protein</fullName>
    </submittedName>
</protein>
<evidence type="ECO:0000313" key="1">
    <source>
        <dbReference type="Proteomes" id="UP000887579"/>
    </source>
</evidence>
<evidence type="ECO:0000313" key="2">
    <source>
        <dbReference type="WBParaSite" id="ES5_v2.g21797.t1"/>
    </source>
</evidence>
<proteinExistence type="predicted"/>
<accession>A0AC34FX99</accession>
<name>A0AC34FX99_9BILA</name>
<dbReference type="WBParaSite" id="ES5_v2.g21797.t1">
    <property type="protein sequence ID" value="ES5_v2.g21797.t1"/>
    <property type="gene ID" value="ES5_v2.g21797"/>
</dbReference>
<sequence length="303" mass="33505">MTFIVITSKSLNCIITMASTLYICTESGDDTTGDGTQEKPLKSLFKAMLISGSAEGDFRVSTVKEEQRVWEPAAKSAIKKNIKKFEVEQKKSVKAQDAAKALKEKTDAVMEEAKKIKLVMDTSLPEAAKIKIRDAKENIDKRIKVQGYVHRLRQQGKNLVFLILRDGTGYLQSVLADKLCQSYEAITLNTEATVTLWGIIKKLPEGKSAPGGVELVVDYWELLSNAPAGGIDNVLNEEAGVETLMDNRHLVIRGENASRILRIRAAVTQSFRAYFLSKKYTEVFPPTLVQTQVEGGSTLFGLD</sequence>
<reference evidence="2" key="1">
    <citation type="submission" date="2022-11" db="UniProtKB">
        <authorList>
            <consortium name="WormBaseParasite"/>
        </authorList>
    </citation>
    <scope>IDENTIFICATION</scope>
</reference>